<dbReference type="EMBL" id="LR798404">
    <property type="protein sequence ID" value="CAB5229595.1"/>
    <property type="molecule type" value="Genomic_DNA"/>
</dbReference>
<reference evidence="2" key="1">
    <citation type="submission" date="2020-05" db="EMBL/GenBank/DDBJ databases">
        <authorList>
            <person name="Chiriac C."/>
            <person name="Salcher M."/>
            <person name="Ghai R."/>
            <person name="Kavagutti S V."/>
        </authorList>
    </citation>
    <scope>NUCLEOTIDE SEQUENCE</scope>
</reference>
<dbReference type="InterPro" id="IPR043729">
    <property type="entry name" value="DUF5672"/>
</dbReference>
<dbReference type="EMBL" id="LR797484">
    <property type="protein sequence ID" value="CAB4219788.1"/>
    <property type="molecule type" value="Genomic_DNA"/>
</dbReference>
<evidence type="ECO:0000313" key="2">
    <source>
        <dbReference type="EMBL" id="CAB4184835.1"/>
    </source>
</evidence>
<gene>
    <name evidence="2" type="ORF">UFOVP1113_39</name>
    <name evidence="4" type="ORF">UFOVP1563_15</name>
    <name evidence="3" type="ORF">UFOVP1627_48</name>
</gene>
<name>A0A6J5QVU4_9CAUD</name>
<organism evidence="2">
    <name type="scientific">uncultured Caudovirales phage</name>
    <dbReference type="NCBI Taxonomy" id="2100421"/>
    <lineage>
        <taxon>Viruses</taxon>
        <taxon>Duplodnaviria</taxon>
        <taxon>Heunggongvirae</taxon>
        <taxon>Uroviricota</taxon>
        <taxon>Caudoviricetes</taxon>
        <taxon>Peduoviridae</taxon>
        <taxon>Maltschvirus</taxon>
        <taxon>Maltschvirus maltsch</taxon>
    </lineage>
</organism>
<dbReference type="EMBL" id="LR797072">
    <property type="protein sequence ID" value="CAB4184835.1"/>
    <property type="molecule type" value="Genomic_DNA"/>
</dbReference>
<protein>
    <recommendedName>
        <fullName evidence="1">DUF5672 domain-containing protein</fullName>
    </recommendedName>
</protein>
<dbReference type="Pfam" id="PF18922">
    <property type="entry name" value="DUF5672"/>
    <property type="match status" value="1"/>
</dbReference>
<evidence type="ECO:0000313" key="4">
    <source>
        <dbReference type="EMBL" id="CAB5229595.1"/>
    </source>
</evidence>
<evidence type="ECO:0000313" key="3">
    <source>
        <dbReference type="EMBL" id="CAB4219788.1"/>
    </source>
</evidence>
<accession>A0A6J5QVU4</accession>
<sequence length="283" mass="32346">MTHNQLTVVSIYGHNNGASAIPSIVHSVAQLPGSKGLLLSLERPAELPASIEWKKIGLTNYWDYSTFTFHCLSSFIDTDYCLIVQDDGWVLNGANWHDYYYDYDYIGAPSHCGKVDDKLYLQFAWTEFPNAVPVQNGGFSLRSKRMLDAPNKHGIAHRWANEIHNWNEDAQLSAILKPEFEQLGMKYAPTEIAREFSVEHLGPIVHDGLDFTKVVGNHAQTRRLVAPYVVKVTKPRREIETFYREIEFLNFLMDIGYQIEFFQPPVASVRINAPSQKVLSRQR</sequence>
<proteinExistence type="predicted"/>
<evidence type="ECO:0000259" key="1">
    <source>
        <dbReference type="Pfam" id="PF18922"/>
    </source>
</evidence>
<feature type="domain" description="DUF5672" evidence="1">
    <location>
        <begin position="73"/>
        <end position="200"/>
    </location>
</feature>